<organism evidence="6 7">
    <name type="scientific">Blattamonas nauphoetae</name>
    <dbReference type="NCBI Taxonomy" id="2049346"/>
    <lineage>
        <taxon>Eukaryota</taxon>
        <taxon>Metamonada</taxon>
        <taxon>Preaxostyla</taxon>
        <taxon>Oxymonadida</taxon>
        <taxon>Blattamonas</taxon>
    </lineage>
</organism>
<feature type="domain" description="Bromo" evidence="5">
    <location>
        <begin position="21"/>
        <end position="93"/>
    </location>
</feature>
<dbReference type="PANTHER" id="PTHR45926">
    <property type="entry name" value="OSJNBA0053K19.4 PROTEIN"/>
    <property type="match status" value="1"/>
</dbReference>
<dbReference type="Pfam" id="PF00439">
    <property type="entry name" value="Bromodomain"/>
    <property type="match status" value="1"/>
</dbReference>
<dbReference type="PRINTS" id="PR00503">
    <property type="entry name" value="BROMODOMAIN"/>
</dbReference>
<dbReference type="Proteomes" id="UP001281761">
    <property type="component" value="Unassembled WGS sequence"/>
</dbReference>
<dbReference type="EMBL" id="JARBJD010000011">
    <property type="protein sequence ID" value="KAK2962457.1"/>
    <property type="molecule type" value="Genomic_DNA"/>
</dbReference>
<dbReference type="PROSITE" id="PS50014">
    <property type="entry name" value="BROMODOMAIN_2"/>
    <property type="match status" value="1"/>
</dbReference>
<evidence type="ECO:0000313" key="6">
    <source>
        <dbReference type="EMBL" id="KAK2962457.1"/>
    </source>
</evidence>
<keyword evidence="7" id="KW-1185">Reference proteome</keyword>
<evidence type="ECO:0000313" key="7">
    <source>
        <dbReference type="Proteomes" id="UP001281761"/>
    </source>
</evidence>
<keyword evidence="3" id="KW-0804">Transcription</keyword>
<proteinExistence type="predicted"/>
<dbReference type="InterPro" id="IPR001487">
    <property type="entry name" value="Bromodomain"/>
</dbReference>
<evidence type="ECO:0000256" key="4">
    <source>
        <dbReference type="PROSITE-ProRule" id="PRU00035"/>
    </source>
</evidence>
<keyword evidence="2 4" id="KW-0103">Bromodomain</keyword>
<name>A0ABQ9YFA6_9EUKA</name>
<dbReference type="Gene3D" id="1.20.920.10">
    <property type="entry name" value="Bromodomain-like"/>
    <property type="match status" value="1"/>
</dbReference>
<evidence type="ECO:0000256" key="3">
    <source>
        <dbReference type="ARBA" id="ARBA00023163"/>
    </source>
</evidence>
<sequence>MTQAATVDLFAVLYDIVSKAMRKKEAAHFLEPVNPVLQNIPDYPDLIKYTSDLGTVSKKLQSRKYAQIDDALIELFLVFDNCFHYNFPNHDVSKAGRKLQLSLQAQIDAIPQLLPYQKRILEKANPKRWWKSDSERYSEDDLRTVDPYYLPPIAAFNPDDFLDPDELYGTPLSAQEKKTLTSNLQSLPIHHLTAICEFVMVVTPHVAQVTNGNVLEFNIDSMDPKVQRRLLTYSTVCMETIRAGT</sequence>
<dbReference type="InterPro" id="IPR038336">
    <property type="entry name" value="NET_sf"/>
</dbReference>
<evidence type="ECO:0000259" key="5">
    <source>
        <dbReference type="PROSITE" id="PS50014"/>
    </source>
</evidence>
<accession>A0ABQ9YFA6</accession>
<dbReference type="InterPro" id="IPR036427">
    <property type="entry name" value="Bromodomain-like_sf"/>
</dbReference>
<dbReference type="Gene3D" id="1.20.1270.220">
    <property type="match status" value="1"/>
</dbReference>
<dbReference type="SMART" id="SM00297">
    <property type="entry name" value="BROMO"/>
    <property type="match status" value="1"/>
</dbReference>
<protein>
    <recommendedName>
        <fullName evidence="5">Bromo domain-containing protein</fullName>
    </recommendedName>
</protein>
<evidence type="ECO:0000256" key="2">
    <source>
        <dbReference type="ARBA" id="ARBA00023117"/>
    </source>
</evidence>
<reference evidence="6 7" key="1">
    <citation type="journal article" date="2022" name="bioRxiv">
        <title>Genomics of Preaxostyla Flagellates Illuminates Evolutionary Transitions and the Path Towards Mitochondrial Loss.</title>
        <authorList>
            <person name="Novak L.V.F."/>
            <person name="Treitli S.C."/>
            <person name="Pyrih J."/>
            <person name="Halakuc P."/>
            <person name="Pipaliya S.V."/>
            <person name="Vacek V."/>
            <person name="Brzon O."/>
            <person name="Soukal P."/>
            <person name="Eme L."/>
            <person name="Dacks J.B."/>
            <person name="Karnkowska A."/>
            <person name="Elias M."/>
            <person name="Hampl V."/>
        </authorList>
    </citation>
    <scope>NUCLEOTIDE SEQUENCE [LARGE SCALE GENOMIC DNA]</scope>
    <source>
        <strain evidence="6">NAU3</strain>
        <tissue evidence="6">Gut</tissue>
    </source>
</reference>
<comment type="caution">
    <text evidence="6">The sequence shown here is derived from an EMBL/GenBank/DDBJ whole genome shotgun (WGS) entry which is preliminary data.</text>
</comment>
<keyword evidence="1" id="KW-0805">Transcription regulation</keyword>
<dbReference type="InterPro" id="IPR027353">
    <property type="entry name" value="NET_dom"/>
</dbReference>
<evidence type="ECO:0000256" key="1">
    <source>
        <dbReference type="ARBA" id="ARBA00023015"/>
    </source>
</evidence>
<dbReference type="SUPFAM" id="SSF47370">
    <property type="entry name" value="Bromodomain"/>
    <property type="match status" value="1"/>
</dbReference>
<dbReference type="Pfam" id="PF17035">
    <property type="entry name" value="BET"/>
    <property type="match status" value="1"/>
</dbReference>
<gene>
    <name evidence="6" type="ORF">BLNAU_2700</name>
</gene>